<keyword evidence="12" id="KW-0228">DNA excision</keyword>
<sequence length="984" mass="110987">MANNIPCVNHSQYGYYNNGLNYNNYHQYYPNYHNYHVNYPTNGNYVTSNNYILNNNFPWTNNYNNSNKNNNKYKKNNKFVPKSFDCGVCNLFFKNNWQLQEHINDTHIKCNHEDCSFNGPLEILEIHKLKHIKNENGESVIDSREETMKWINSRKSKFPKSNSPNTISNVSKDKSIHTEVVSTSQEASKYGKNALVFSNEGLNTPNDVPHTSDHSGVDVENVDKNEQSMLEIYLRNNMNNKTVTKRATKSIICPLLNKIYKQPSALIRYTNPFKYENLLRRMDSLNSPYSFKSSIIEKKQYNKKYTVYSIPKRPPAYLELIRSDVERLDSLVVESIKAIQYLKSNEKCVNIKRYSGCVAAVDAMCWLHRSMVSSAVANVRGEMTDKFLKFIISMLSLLLSYNITPIMVFDGYEMPAKKAENMMRRERREKAKKEALEMIAKNKNKINTEIMKKCMQAIHITPEIIYRVISVCKKINVAVIVSPFEADAQISYLCRSGIADIAISEDSDLVVYGCPKIIYKLDKEGKGVELNVPFNSVKVPSGPKNRKAVKSEKSEGKSGEETMDENGKEGEEKASNRSGDAGDSGLENKVRDGIFKGLNHRMFVVMCVLSGTDYDDGYHISGMGLKVAYRLILEHERLEGVLKSVYEDVKWSNKLSDYKFDEILLHYENVCKIFLHNIVFDPKKHQLIHINPISNLDNISTNKLELLKQEVREYKLIYDMSNFLINKNVNFINVAKGLISVADDMEIDYVLTEYDLTAIESITNKIKFDLYRLPGTPTKRPNVGASSVAAGKEGNASPTSKSAASRSPSVKSLSGSPTPKSSSSSPSAKSEGSKSSKSSRNRSLNVSPNRLDKKERKTIDKSDKSPSKSSPKSLSRTSSTPTHSPTAKTSNKLTDKGTVVTASGKLAADILQNHVGKVESPSNKFNASHKIPLKTSDKLKQVKHAPSNSKTKVKNENKRTLNSKGVVQTLLIGTETYTVKRPKN</sequence>
<dbReference type="PRINTS" id="PR00853">
    <property type="entry name" value="XPGRADSUPER"/>
</dbReference>
<dbReference type="EMBL" id="CP056067">
    <property type="protein sequence ID" value="UKJ89451.2"/>
    <property type="molecule type" value="Genomic_DNA"/>
</dbReference>
<dbReference type="PANTHER" id="PTHR11081">
    <property type="entry name" value="FLAP ENDONUCLEASE FAMILY MEMBER"/>
    <property type="match status" value="1"/>
</dbReference>
<keyword evidence="12" id="KW-0479">Metal-binding</keyword>
<comment type="cofactor">
    <cofactor evidence="12">
        <name>Mg(2+)</name>
        <dbReference type="ChEBI" id="CHEBI:18420"/>
    </cofactor>
    <text evidence="12">Binds 2 magnesium ions per subunit. They probably participate in the reaction catalyzed by the enzyme. May bind an additional third magnesium ion after substrate binding.</text>
</comment>
<evidence type="ECO:0000256" key="5">
    <source>
        <dbReference type="ARBA" id="ARBA00022763"/>
    </source>
</evidence>
<dbReference type="AlphaFoldDB" id="A0A976M6N3"/>
<dbReference type="FunFam" id="3.40.50.1010:FF:000111">
    <property type="entry name" value="Exonuclease 1"/>
    <property type="match status" value="1"/>
</dbReference>
<evidence type="ECO:0000259" key="14">
    <source>
        <dbReference type="PROSITE" id="PS00028"/>
    </source>
</evidence>
<keyword evidence="12" id="KW-0460">Magnesium</keyword>
<keyword evidence="8 12" id="KW-0238">DNA-binding</keyword>
<feature type="compositionally biased region" description="Basic and acidic residues" evidence="13">
    <location>
        <begin position="549"/>
        <end position="575"/>
    </location>
</feature>
<dbReference type="SMART" id="SM00355">
    <property type="entry name" value="ZnF_C2H2"/>
    <property type="match status" value="2"/>
</dbReference>
<dbReference type="InterPro" id="IPR006086">
    <property type="entry name" value="XPG-I_dom"/>
</dbReference>
<dbReference type="InterPro" id="IPR013087">
    <property type="entry name" value="Znf_C2H2_type"/>
</dbReference>
<dbReference type="InterPro" id="IPR029060">
    <property type="entry name" value="PIN-like_dom_sf"/>
</dbReference>
<dbReference type="Pfam" id="PF00752">
    <property type="entry name" value="XPG_N"/>
    <property type="match status" value="1"/>
</dbReference>
<dbReference type="GO" id="GO:0003677">
    <property type="term" value="F:DNA binding"/>
    <property type="evidence" value="ECO:0007669"/>
    <property type="project" value="UniProtKB-UniRule"/>
</dbReference>
<feature type="compositionally biased region" description="Polar residues" evidence="13">
    <location>
        <begin position="796"/>
        <end position="810"/>
    </location>
</feature>
<protein>
    <recommendedName>
        <fullName evidence="12">Exonuclease 1</fullName>
        <ecNumber evidence="12">3.1.-.-</ecNumber>
    </recommendedName>
</protein>
<comment type="subcellular location">
    <subcellularLocation>
        <location evidence="1 12">Nucleus</location>
    </subcellularLocation>
</comment>
<dbReference type="CDD" id="cd09857">
    <property type="entry name" value="PIN_EXO1"/>
    <property type="match status" value="1"/>
</dbReference>
<dbReference type="PANTHER" id="PTHR11081:SF8">
    <property type="entry name" value="EXONUCLEASE 1"/>
    <property type="match status" value="1"/>
</dbReference>
<evidence type="ECO:0000256" key="8">
    <source>
        <dbReference type="ARBA" id="ARBA00023125"/>
    </source>
</evidence>
<feature type="domain" description="C2H2-type" evidence="14">
    <location>
        <begin position="86"/>
        <end position="107"/>
    </location>
</feature>
<feature type="compositionally biased region" description="Low complexity" evidence="13">
    <location>
        <begin position="811"/>
        <end position="838"/>
    </location>
</feature>
<dbReference type="OrthoDB" id="26491at2759"/>
<dbReference type="SMART" id="SM00484">
    <property type="entry name" value="XPGI"/>
    <property type="match status" value="1"/>
</dbReference>
<evidence type="ECO:0000313" key="16">
    <source>
        <dbReference type="Proteomes" id="UP000244803"/>
    </source>
</evidence>
<evidence type="ECO:0000256" key="1">
    <source>
        <dbReference type="ARBA" id="ARBA00004123"/>
    </source>
</evidence>
<evidence type="ECO:0000256" key="13">
    <source>
        <dbReference type="SAM" id="MobiDB-lite"/>
    </source>
</evidence>
<evidence type="ECO:0000256" key="9">
    <source>
        <dbReference type="ARBA" id="ARBA00023128"/>
    </source>
</evidence>
<evidence type="ECO:0000256" key="11">
    <source>
        <dbReference type="ARBA" id="ARBA00023242"/>
    </source>
</evidence>
<dbReference type="Pfam" id="PF00867">
    <property type="entry name" value="XPG_I"/>
    <property type="match status" value="1"/>
</dbReference>
<evidence type="ECO:0000256" key="3">
    <source>
        <dbReference type="ARBA" id="ARBA00022722"/>
    </source>
</evidence>
<comment type="function">
    <text evidence="12">5'-&gt;3' double-stranded DNA exonuclease which may also possess a cryptic 3'-&gt;5' double-stranded DNA exonuclease activity. Functions in DNA mismatch repair.</text>
</comment>
<dbReference type="Gene3D" id="1.10.150.20">
    <property type="entry name" value="5' to 3' exonuclease, C-terminal subdomain"/>
    <property type="match status" value="1"/>
</dbReference>
<dbReference type="GO" id="GO:0035312">
    <property type="term" value="F:5'-3' DNA exonuclease activity"/>
    <property type="evidence" value="ECO:0007669"/>
    <property type="project" value="UniProtKB-UniRule"/>
</dbReference>
<feature type="compositionally biased region" description="Basic and acidic residues" evidence="13">
    <location>
        <begin position="850"/>
        <end position="866"/>
    </location>
</feature>
<dbReference type="Proteomes" id="UP000244803">
    <property type="component" value="Chromosome 4"/>
</dbReference>
<gene>
    <name evidence="15" type="ORF">MACJ_002702</name>
</gene>
<keyword evidence="2" id="KW-0597">Phosphoprotein</keyword>
<feature type="compositionally biased region" description="Low complexity" evidence="13">
    <location>
        <begin position="867"/>
        <end position="890"/>
    </location>
</feature>
<feature type="region of interest" description="Disordered" evidence="13">
    <location>
        <begin position="916"/>
        <end position="965"/>
    </location>
</feature>
<keyword evidence="6 12" id="KW-0378">Hydrolase</keyword>
<reference evidence="15" key="1">
    <citation type="submission" date="2022-07" db="EMBL/GenBank/DDBJ databases">
        <title>Evaluation of T. orientalis genome assembly methods using nanopore sequencing and analysis of variation between genomes.</title>
        <authorList>
            <person name="Yam J."/>
            <person name="Micallef M.L."/>
            <person name="Liu M."/>
            <person name="Djordjevic S.P."/>
            <person name="Bogema D.R."/>
            <person name="Jenkins C."/>
        </authorList>
    </citation>
    <scope>NUCLEOTIDE SEQUENCE</scope>
    <source>
        <strain evidence="15">Fish Creek</strain>
    </source>
</reference>
<dbReference type="SUPFAM" id="SSF47807">
    <property type="entry name" value="5' to 3' exonuclease, C-terminal subdomain"/>
    <property type="match status" value="1"/>
</dbReference>
<keyword evidence="5 12" id="KW-0227">DNA damage</keyword>
<evidence type="ECO:0000256" key="10">
    <source>
        <dbReference type="ARBA" id="ARBA00023204"/>
    </source>
</evidence>
<keyword evidence="9" id="KW-0496">Mitochondrion</keyword>
<dbReference type="EC" id="3.1.-.-" evidence="12"/>
<organism evidence="15 16">
    <name type="scientific">Theileria orientalis</name>
    <dbReference type="NCBI Taxonomy" id="68886"/>
    <lineage>
        <taxon>Eukaryota</taxon>
        <taxon>Sar</taxon>
        <taxon>Alveolata</taxon>
        <taxon>Apicomplexa</taxon>
        <taxon>Aconoidasida</taxon>
        <taxon>Piroplasmida</taxon>
        <taxon>Theileriidae</taxon>
        <taxon>Theileria</taxon>
    </lineage>
</organism>
<keyword evidence="10 12" id="KW-0234">DNA repair</keyword>
<dbReference type="GO" id="GO:0046872">
    <property type="term" value="F:metal ion binding"/>
    <property type="evidence" value="ECO:0007669"/>
    <property type="project" value="UniProtKB-UniRule"/>
</dbReference>
<dbReference type="InterPro" id="IPR036279">
    <property type="entry name" value="5-3_exonuclease_C_sf"/>
</dbReference>
<evidence type="ECO:0000256" key="12">
    <source>
        <dbReference type="RuleBase" id="RU910737"/>
    </source>
</evidence>
<dbReference type="PROSITE" id="PS00028">
    <property type="entry name" value="ZINC_FINGER_C2H2_1"/>
    <property type="match status" value="1"/>
</dbReference>
<keyword evidence="11 12" id="KW-0539">Nucleus</keyword>
<evidence type="ECO:0000313" key="15">
    <source>
        <dbReference type="EMBL" id="UKJ89451.2"/>
    </source>
</evidence>
<dbReference type="GO" id="GO:0017108">
    <property type="term" value="F:5'-flap endonuclease activity"/>
    <property type="evidence" value="ECO:0007669"/>
    <property type="project" value="TreeGrafter"/>
</dbReference>
<comment type="similarity">
    <text evidence="12">Belongs to the XPG/RAD2 endonuclease family. EXO1 subfamily.</text>
</comment>
<evidence type="ECO:0000256" key="6">
    <source>
        <dbReference type="ARBA" id="ARBA00022801"/>
    </source>
</evidence>
<dbReference type="CDD" id="cd09901">
    <property type="entry name" value="H3TH_FEN1-like"/>
    <property type="match status" value="1"/>
</dbReference>
<dbReference type="GO" id="GO:0006281">
    <property type="term" value="P:DNA repair"/>
    <property type="evidence" value="ECO:0007669"/>
    <property type="project" value="UniProtKB-UniRule"/>
</dbReference>
<dbReference type="SUPFAM" id="SSF88723">
    <property type="entry name" value="PIN domain-like"/>
    <property type="match status" value="1"/>
</dbReference>
<keyword evidence="7 12" id="KW-0269">Exonuclease</keyword>
<dbReference type="InterPro" id="IPR044752">
    <property type="entry name" value="PIN-like_EXO1"/>
</dbReference>
<dbReference type="InterPro" id="IPR006084">
    <property type="entry name" value="XPG/Rad2"/>
</dbReference>
<dbReference type="InterPro" id="IPR006085">
    <property type="entry name" value="XPG_DNA_repair_N"/>
</dbReference>
<feature type="region of interest" description="Disordered" evidence="13">
    <location>
        <begin position="541"/>
        <end position="585"/>
    </location>
</feature>
<keyword evidence="3 12" id="KW-0540">Nuclease</keyword>
<proteinExistence type="inferred from homology"/>
<dbReference type="SMART" id="SM00485">
    <property type="entry name" value="XPGN"/>
    <property type="match status" value="1"/>
</dbReference>
<keyword evidence="4" id="KW-0255">Endonuclease</keyword>
<accession>A0A976M6N3</accession>
<dbReference type="GO" id="GO:0005634">
    <property type="term" value="C:nucleus"/>
    <property type="evidence" value="ECO:0007669"/>
    <property type="project" value="UniProtKB-SubCell"/>
</dbReference>
<keyword evidence="12" id="KW-0267">Excision nuclease</keyword>
<evidence type="ECO:0000256" key="7">
    <source>
        <dbReference type="ARBA" id="ARBA00022839"/>
    </source>
</evidence>
<dbReference type="Gene3D" id="3.40.50.1010">
    <property type="entry name" value="5'-nuclease"/>
    <property type="match status" value="1"/>
</dbReference>
<name>A0A976M6N3_THEOR</name>
<evidence type="ECO:0000256" key="4">
    <source>
        <dbReference type="ARBA" id="ARBA00022759"/>
    </source>
</evidence>
<feature type="region of interest" description="Disordered" evidence="13">
    <location>
        <begin position="777"/>
        <end position="897"/>
    </location>
</feature>
<evidence type="ECO:0000256" key="2">
    <source>
        <dbReference type="ARBA" id="ARBA00022553"/>
    </source>
</evidence>